<accession>B2WA92</accession>
<dbReference type="GeneID" id="6345477"/>
<name>B2WA92_PYRTR</name>
<dbReference type="eggNOG" id="ENOG502SPRR">
    <property type="taxonomic scope" value="Eukaryota"/>
</dbReference>
<sequence length="229" mass="25062">MVVEFMLSRVVAEYLCMNPSVRLQCFGFCMRSEFGLLDKLRSNPVPPPAPAGWDGEKVVYPNWPSNKTVQSRSVKPGNCTEREIPLHERHGTRGTIQITGIITISVSKGFTVGNSVTFGARGELSPVPTIFTIGGNAEKQRQWSTVDTTAFIGPVPANKYGAFVTNAWTNRKTGHVFTSVIGGGGTWGPYMIDTLDEKQYGDMTWVDGLISICARTKIPPKRCLGGDFL</sequence>
<dbReference type="KEGG" id="ptrr:6345477"/>
<dbReference type="AlphaFoldDB" id="B2WA92"/>
<proteinExistence type="predicted"/>
<dbReference type="EMBL" id="DS231621">
    <property type="protein sequence ID" value="EDU50124.1"/>
    <property type="molecule type" value="Genomic_DNA"/>
</dbReference>
<gene>
    <name evidence="1" type="ORF">PTRG_07205</name>
</gene>
<organism evidence="1 2">
    <name type="scientific">Pyrenophora tritici-repentis (strain Pt-1C-BFP)</name>
    <name type="common">Wheat tan spot fungus</name>
    <name type="synonym">Drechslera tritici-repentis</name>
    <dbReference type="NCBI Taxonomy" id="426418"/>
    <lineage>
        <taxon>Eukaryota</taxon>
        <taxon>Fungi</taxon>
        <taxon>Dikarya</taxon>
        <taxon>Ascomycota</taxon>
        <taxon>Pezizomycotina</taxon>
        <taxon>Dothideomycetes</taxon>
        <taxon>Pleosporomycetidae</taxon>
        <taxon>Pleosporales</taxon>
        <taxon>Pleosporineae</taxon>
        <taxon>Pleosporaceae</taxon>
        <taxon>Pyrenophora</taxon>
    </lineage>
</organism>
<evidence type="ECO:0000313" key="1">
    <source>
        <dbReference type="EMBL" id="EDU50124.1"/>
    </source>
</evidence>
<evidence type="ECO:0000313" key="2">
    <source>
        <dbReference type="Proteomes" id="UP000001471"/>
    </source>
</evidence>
<reference evidence="2" key="1">
    <citation type="journal article" date="2013" name="G3 (Bethesda)">
        <title>Comparative genomics of a plant-pathogenic fungus, Pyrenophora tritici-repentis, reveals transduplication and the impact of repeat elements on pathogenicity and population divergence.</title>
        <authorList>
            <person name="Manning V.A."/>
            <person name="Pandelova I."/>
            <person name="Dhillon B."/>
            <person name="Wilhelm L.J."/>
            <person name="Goodwin S.B."/>
            <person name="Berlin A.M."/>
            <person name="Figueroa M."/>
            <person name="Freitag M."/>
            <person name="Hane J.K."/>
            <person name="Henrissat B."/>
            <person name="Holman W.H."/>
            <person name="Kodira C.D."/>
            <person name="Martin J."/>
            <person name="Oliver R.P."/>
            <person name="Robbertse B."/>
            <person name="Schackwitz W."/>
            <person name="Schwartz D.C."/>
            <person name="Spatafora J.W."/>
            <person name="Turgeon B.G."/>
            <person name="Yandava C."/>
            <person name="Young S."/>
            <person name="Zhou S."/>
            <person name="Zeng Q."/>
            <person name="Grigoriev I.V."/>
            <person name="Ma L.-J."/>
            <person name="Ciuffetti L.M."/>
        </authorList>
    </citation>
    <scope>NUCLEOTIDE SEQUENCE [LARGE SCALE GENOMIC DNA]</scope>
    <source>
        <strain evidence="2">Pt-1C-BFP</strain>
    </source>
</reference>
<protein>
    <submittedName>
        <fullName evidence="1">Uncharacterized protein</fullName>
    </submittedName>
</protein>
<dbReference type="OrthoDB" id="4831122at2759"/>
<dbReference type="InParanoid" id="B2WA92"/>
<dbReference type="Proteomes" id="UP000001471">
    <property type="component" value="Unassembled WGS sequence"/>
</dbReference>
<dbReference type="HOGENOM" id="CLU_084275_0_1_1"/>